<reference evidence="8" key="1">
    <citation type="submission" date="2020-12" db="EMBL/GenBank/DDBJ databases">
        <title>Clostridium thailandense sp. nov., a novel acetogenic bacterium isolated from peat land soil in Thailand.</title>
        <authorList>
            <person name="Chaikitkaew S."/>
            <person name="Birkeland N.K."/>
        </authorList>
    </citation>
    <scope>NUCLEOTIDE SEQUENCE</scope>
    <source>
        <strain evidence="8">PL3</strain>
    </source>
</reference>
<proteinExistence type="predicted"/>
<keyword evidence="4" id="KW-0342">GTP-binding</keyword>
<keyword evidence="2" id="KW-0547">Nucleotide-binding</keyword>
<dbReference type="PANTHER" id="PTHR10465">
    <property type="entry name" value="TRANSMEMBRANE GTPASE FZO1"/>
    <property type="match status" value="1"/>
</dbReference>
<evidence type="ECO:0000313" key="9">
    <source>
        <dbReference type="Proteomes" id="UP000694308"/>
    </source>
</evidence>
<feature type="domain" description="Dynamin N-terminal" evidence="7">
    <location>
        <begin position="66"/>
        <end position="270"/>
    </location>
</feature>
<evidence type="ECO:0000256" key="3">
    <source>
        <dbReference type="ARBA" id="ARBA00022801"/>
    </source>
</evidence>
<evidence type="ECO:0000259" key="7">
    <source>
        <dbReference type="Pfam" id="PF00350"/>
    </source>
</evidence>
<name>A0A949TVJ2_9CLOT</name>
<dbReference type="GO" id="GO:0005525">
    <property type="term" value="F:GTP binding"/>
    <property type="evidence" value="ECO:0007669"/>
    <property type="project" value="UniProtKB-KW"/>
</dbReference>
<sequence>MSNSIWQEQKNKYQSILDNANGVINKILTLESKDSIMNYETEEQLRELFKKNNTYIDKLQKNSFEVAIVGLEKAGKSTFANALISNDVLPSASTRCTFTSTHLEYGSDEATVFFHSRNEFNNMFRQMLKSVDYSNSEQLNFDNFRLNDFERYFNDLSSVNPSVYKEHVGKTEEDIKDILKYREEISRYLDGLPKVFRAEELKSDELKEFITSHGKSRAVREIIIKSSQLENMQNIIVHDVPGFDSPTRIHEEQTLERLKNADAIILVTNVGETPNLLGTQLNLLLKESDNDGIKLNEKLFIFGNKIDRVNTKEDAERNISALIYDAIEKYKIVNKDKLFIGCAFAYLQKNSIVSSDKELEKIKEFGLDDNIDNIRDRLEVYHNSERFEILKKRINKNIKDLKDIFNKIVKENEDYSNYDQIKSLDNKLLLKLDLSSRKIVGDCLARLRDEIKKDIYTNKYFTHSLNNLVDESFEHITDGLIEETRIKVGIGATGEFAAGRINDSIRQKLYNEFIDKFTDIILNLSQKEAEKVESKIEECFEESLELSENNPYYDEVKKAVSQFIEAAVNDIAYDKRYFINLVERFSQDLFDILIYHSLGSSGRLNKFYESEEELYSLGIYYNNKYVTKPYFQQPFINIILAHLEEKEYSLEEIREIISKGISSKLPEIIKILSEDTILALCKEISSLKVNPYSILEVLLTDLSKINKELGLTDIKNIAETIMERVADKYMNLNSSMSKEQYINQIVKNINQAQNKDDVLKEINQDIDYLKMMLKEVVIKAICLEKPFVSMMVKQINRLTDLDENLEYKSFISDYAAKIKYFEFADNEQQKAIYENKKEIVQRIKNIMAEMGL</sequence>
<dbReference type="InterPro" id="IPR045063">
    <property type="entry name" value="Dynamin_N"/>
</dbReference>
<dbReference type="EMBL" id="JAEEGC010000156">
    <property type="protein sequence ID" value="MBV7276117.1"/>
    <property type="molecule type" value="Genomic_DNA"/>
</dbReference>
<evidence type="ECO:0000256" key="6">
    <source>
        <dbReference type="SAM" id="Coils"/>
    </source>
</evidence>
<evidence type="ECO:0000256" key="2">
    <source>
        <dbReference type="ARBA" id="ARBA00022741"/>
    </source>
</evidence>
<dbReference type="RefSeq" id="WP_218323162.1">
    <property type="nucleotide sequence ID" value="NZ_JAEEGC010000156.1"/>
</dbReference>
<evidence type="ECO:0000313" key="8">
    <source>
        <dbReference type="EMBL" id="MBV7276117.1"/>
    </source>
</evidence>
<evidence type="ECO:0000256" key="5">
    <source>
        <dbReference type="ARBA" id="ARBA00023136"/>
    </source>
</evidence>
<dbReference type="GO" id="GO:0016020">
    <property type="term" value="C:membrane"/>
    <property type="evidence" value="ECO:0007669"/>
    <property type="project" value="UniProtKB-SubCell"/>
</dbReference>
<evidence type="ECO:0000256" key="1">
    <source>
        <dbReference type="ARBA" id="ARBA00004370"/>
    </source>
</evidence>
<gene>
    <name evidence="8" type="ORF">I6U48_24840</name>
</gene>
<keyword evidence="9" id="KW-1185">Reference proteome</keyword>
<organism evidence="8 9">
    <name type="scientific">Clostridium thailandense</name>
    <dbReference type="NCBI Taxonomy" id="2794346"/>
    <lineage>
        <taxon>Bacteria</taxon>
        <taxon>Bacillati</taxon>
        <taxon>Bacillota</taxon>
        <taxon>Clostridia</taxon>
        <taxon>Eubacteriales</taxon>
        <taxon>Clostridiaceae</taxon>
        <taxon>Clostridium</taxon>
    </lineage>
</organism>
<dbReference type="AlphaFoldDB" id="A0A949TVJ2"/>
<keyword evidence="3" id="KW-0378">Hydrolase</keyword>
<evidence type="ECO:0000256" key="4">
    <source>
        <dbReference type="ARBA" id="ARBA00023134"/>
    </source>
</evidence>
<comment type="caution">
    <text evidence="8">The sequence shown here is derived from an EMBL/GenBank/DDBJ whole genome shotgun (WGS) entry which is preliminary data.</text>
</comment>
<dbReference type="GO" id="GO:0003924">
    <property type="term" value="F:GTPase activity"/>
    <property type="evidence" value="ECO:0007669"/>
    <property type="project" value="InterPro"/>
</dbReference>
<accession>A0A949TVJ2</accession>
<protein>
    <submittedName>
        <fullName evidence="8">Dynamin family protein</fullName>
    </submittedName>
</protein>
<feature type="coiled-coil region" evidence="6">
    <location>
        <begin position="522"/>
        <end position="549"/>
    </location>
</feature>
<dbReference type="PANTHER" id="PTHR10465:SF0">
    <property type="entry name" value="SARCALUMENIN"/>
    <property type="match status" value="1"/>
</dbReference>
<keyword evidence="6" id="KW-0175">Coiled coil</keyword>
<comment type="subcellular location">
    <subcellularLocation>
        <location evidence="1">Membrane</location>
    </subcellularLocation>
</comment>
<keyword evidence="5" id="KW-0472">Membrane</keyword>
<dbReference type="Pfam" id="PF00350">
    <property type="entry name" value="Dynamin_N"/>
    <property type="match status" value="1"/>
</dbReference>
<dbReference type="InterPro" id="IPR027094">
    <property type="entry name" value="Mitofusin_fam"/>
</dbReference>
<dbReference type="Proteomes" id="UP000694308">
    <property type="component" value="Unassembled WGS sequence"/>
</dbReference>